<dbReference type="GO" id="GO:0060271">
    <property type="term" value="P:cilium assembly"/>
    <property type="evidence" value="ECO:0007669"/>
    <property type="project" value="TreeGrafter"/>
</dbReference>
<evidence type="ECO:0000313" key="1">
    <source>
        <dbReference type="WBParaSite" id="MCU_008468-RI"/>
    </source>
</evidence>
<name>A0A5K3FII0_MESCO</name>
<dbReference type="AlphaFoldDB" id="A0A5K3FII0"/>
<dbReference type="GO" id="GO:0005929">
    <property type="term" value="C:cilium"/>
    <property type="evidence" value="ECO:0007669"/>
    <property type="project" value="TreeGrafter"/>
</dbReference>
<organism evidence="1">
    <name type="scientific">Mesocestoides corti</name>
    <name type="common">Flatworm</name>
    <dbReference type="NCBI Taxonomy" id="53468"/>
    <lineage>
        <taxon>Eukaryota</taxon>
        <taxon>Metazoa</taxon>
        <taxon>Spiralia</taxon>
        <taxon>Lophotrochozoa</taxon>
        <taxon>Platyhelminthes</taxon>
        <taxon>Cestoda</taxon>
        <taxon>Eucestoda</taxon>
        <taxon>Cyclophyllidea</taxon>
        <taxon>Mesocestoididae</taxon>
        <taxon>Mesocestoides</taxon>
    </lineage>
</organism>
<proteinExistence type="predicted"/>
<dbReference type="PANTHER" id="PTHR45912">
    <property type="entry name" value="CILIA- AND FLAGELLA-ASSOCIATED PROTEIN 47"/>
    <property type="match status" value="1"/>
</dbReference>
<sequence>MLIAEKGTNAMGSAMVFELTGEPCSLQTDETFHFNTTCYRPQLKLLSIRNRLRCEGVFAVRLVESPRKPITDSASTGLGSSLSSLRGFTCKTAEVRFRGDSEEDVDVVFHPFGPGVYAAKLIFSNQSHGDFVIDIRGSSELPLPDQEQRITCPIGLNHRVELLVTLENVEKMHTLEWLARYLLSRPELERISMSRLLLASEMSKILALHNSETASTNGGGLADRIHFRVECNSAFVKVPPVIEVPLKERAHERPMEHFNVPLTISCDTPGSHHVDVLLIAPDDLRRIQLECVASVEATTPSTVYSMKAHEESRQLNGQFSNDCTTFVTDDWSKLAHTQSPTNQVKIRREKHKTSCNQIEAYCLSCVASTEFRFHQWRGYLRS</sequence>
<dbReference type="PANTHER" id="PTHR45912:SF3">
    <property type="entry name" value="CILIA- AND FLAGELLA-ASSOCIATED PROTEIN 47"/>
    <property type="match status" value="1"/>
</dbReference>
<reference evidence="1" key="1">
    <citation type="submission" date="2019-11" db="UniProtKB">
        <authorList>
            <consortium name="WormBaseParasite"/>
        </authorList>
    </citation>
    <scope>IDENTIFICATION</scope>
</reference>
<accession>A0A5K3FII0</accession>
<protein>
    <submittedName>
        <fullName evidence="1">Calponin-homology (CH) domain-containing protein</fullName>
    </submittedName>
</protein>
<dbReference type="WBParaSite" id="MCU_008468-RI">
    <property type="protein sequence ID" value="MCU_008468-RI"/>
    <property type="gene ID" value="MCU_008468"/>
</dbReference>